<organism evidence="2 3">
    <name type="scientific">Anseongella ginsenosidimutans</name>
    <dbReference type="NCBI Taxonomy" id="496056"/>
    <lineage>
        <taxon>Bacteria</taxon>
        <taxon>Pseudomonadati</taxon>
        <taxon>Bacteroidota</taxon>
        <taxon>Sphingobacteriia</taxon>
        <taxon>Sphingobacteriales</taxon>
        <taxon>Sphingobacteriaceae</taxon>
        <taxon>Anseongella</taxon>
    </lineage>
</organism>
<dbReference type="InterPro" id="IPR052724">
    <property type="entry name" value="GT117_domain-containing"/>
</dbReference>
<dbReference type="PANTHER" id="PTHR16214">
    <property type="entry name" value="TRANSMEMBRANE PROTEIN 260"/>
    <property type="match status" value="1"/>
</dbReference>
<feature type="transmembrane region" description="Helical" evidence="1">
    <location>
        <begin position="291"/>
        <end position="311"/>
    </location>
</feature>
<dbReference type="EMBL" id="SMAD01000026">
    <property type="protein sequence ID" value="TCS83887.1"/>
    <property type="molecule type" value="Genomic_DNA"/>
</dbReference>
<feature type="transmembrane region" description="Helical" evidence="1">
    <location>
        <begin position="515"/>
        <end position="533"/>
    </location>
</feature>
<keyword evidence="3" id="KW-1185">Reference proteome</keyword>
<evidence type="ECO:0000313" key="2">
    <source>
        <dbReference type="EMBL" id="TCS83887.1"/>
    </source>
</evidence>
<reference evidence="2 3" key="1">
    <citation type="submission" date="2019-03" db="EMBL/GenBank/DDBJ databases">
        <title>Genomic Encyclopedia of Type Strains, Phase IV (KMG-IV): sequencing the most valuable type-strain genomes for metagenomic binning, comparative biology and taxonomic classification.</title>
        <authorList>
            <person name="Goeker M."/>
        </authorList>
    </citation>
    <scope>NUCLEOTIDE SEQUENCE [LARGE SCALE GENOMIC DNA]</scope>
    <source>
        <strain evidence="2 3">DSM 21100</strain>
    </source>
</reference>
<dbReference type="AlphaFoldDB" id="A0A4R3KJI4"/>
<dbReference type="RefSeq" id="WP_132130790.1">
    <property type="nucleotide sequence ID" value="NZ_CP042432.1"/>
</dbReference>
<feature type="transmembrane region" description="Helical" evidence="1">
    <location>
        <begin position="147"/>
        <end position="165"/>
    </location>
</feature>
<feature type="transmembrane region" description="Helical" evidence="1">
    <location>
        <begin position="75"/>
        <end position="101"/>
    </location>
</feature>
<keyword evidence="1" id="KW-0812">Transmembrane</keyword>
<keyword evidence="1" id="KW-0472">Membrane</keyword>
<dbReference type="Pfam" id="PF11028">
    <property type="entry name" value="TMEM260-like"/>
    <property type="match status" value="1"/>
</dbReference>
<keyword evidence="1" id="KW-1133">Transmembrane helix</keyword>
<feature type="transmembrane region" description="Helical" evidence="1">
    <location>
        <begin position="50"/>
        <end position="68"/>
    </location>
</feature>
<evidence type="ECO:0000256" key="1">
    <source>
        <dbReference type="SAM" id="Phobius"/>
    </source>
</evidence>
<dbReference type="InterPro" id="IPR021280">
    <property type="entry name" value="TMEM260-like"/>
</dbReference>
<gene>
    <name evidence="2" type="ORF">EDD80_1261</name>
</gene>
<proteinExistence type="predicted"/>
<feature type="transmembrane region" description="Helical" evidence="1">
    <location>
        <begin position="257"/>
        <end position="279"/>
    </location>
</feature>
<comment type="caution">
    <text evidence="2">The sequence shown here is derived from an EMBL/GenBank/DDBJ whole genome shotgun (WGS) entry which is preliminary data.</text>
</comment>
<feature type="transmembrane region" description="Helical" evidence="1">
    <location>
        <begin position="218"/>
        <end position="237"/>
    </location>
</feature>
<feature type="transmembrane region" description="Helical" evidence="1">
    <location>
        <begin position="545"/>
        <end position="569"/>
    </location>
</feature>
<sequence>MKKYEALNNLLGWTCFAIALVTYVLTLEPVVSYWDTGEFIASIHRLQVPHQPGAPLFLMLYKVFMLFAGNDPSQLAWFANLASAVMSAFTILFLFWTITALARRLAGPREKDLSVSSLTVVLGAGLTGALAYAFSDTFWFSAVETEVYALSSLCSAITFWAILKWEAVTDKPGAGRWLLLIAYLTGLSIGVHLLNLLAIPALVLIWYFRRYSYSRKGLFLALGGGIIMLLLIQYGIIPGSVALAARLELLLVNGFGLPFHSGLVFFILLLAGGLAWGLYFTARKRKAALNTALLCLTYIYIGFASYAMIVLRAQAGTNINISKPDNAFALLHYLSRGQYLQQPLLNGPDFTSRLLPVEESSTPELGKYRRKGDTWQPGAFKEELKYDHTSFFPRMWYSNRADFYRSWLGLAENEQPDFMDNLRFFLSYQVGHLYGRYFMWNFAGRVNDTQGNYAGTLDGNWISGIQPFDELRLGNMEQLPARITENKAHNTLFCLPLLLGLAGLMYQYRKNKKDFMVIACLFLFTGVAIIVYLNQYPLQPRERDYTFAGSFYAFAIWIGLGVAGVHHLLSTLVRKLSPAAGKAAGTAASKAAGVYQLWNLRPALASCLSVAVCLLAVPLLMAVQEWDDHDRSGRTFVRDMAYNYLTGLDKNAILITNADNNTYPLWYLQEVENVRPDVRVAIYQFFGSDSYVKQMKEPMNESAPLPLALGPNSYAEDAPVFLPVIDKGLKGYVPLKEVTAFAGTDTPAFKVMLSNGKSSNYFPTTKFKIAVDREKAIASGAAEEGEAIVPAIEWEYKDNYVSKPDLFQLDLLAHLDWTRPLYLASTSASTVTLGLDDYYRSEGLAVRLTPVKDTLTTREGDFRTGTSEMYANLMHKYRWNGLKDDHLYVDSETVNMINHYRSLFADLALASYQSGQKDTCIAVLDRMQEVLPPRFSHPSAPVHNINTLTHIQMANLYYECNQPAKGDRLMQEARAFITDSLDYYVSLKPARRRTYQQDIGIGLYAMEQMKASAQAHRREQLQRELTAAYEGYRAIL</sequence>
<feature type="transmembrane region" description="Helical" evidence="1">
    <location>
        <begin position="113"/>
        <end position="135"/>
    </location>
</feature>
<evidence type="ECO:0000313" key="3">
    <source>
        <dbReference type="Proteomes" id="UP000295807"/>
    </source>
</evidence>
<feature type="transmembrane region" description="Helical" evidence="1">
    <location>
        <begin position="177"/>
        <end position="206"/>
    </location>
</feature>
<dbReference type="PANTHER" id="PTHR16214:SF3">
    <property type="entry name" value="TRANSMEMBRANE PROTEIN 260"/>
    <property type="match status" value="1"/>
</dbReference>
<accession>A0A4R3KJI4</accession>
<name>A0A4R3KJI4_9SPHI</name>
<dbReference type="OrthoDB" id="9807602at2"/>
<protein>
    <submittedName>
        <fullName evidence="2">Uncharacterized protein DUF2723</fullName>
    </submittedName>
</protein>
<dbReference type="Proteomes" id="UP000295807">
    <property type="component" value="Unassembled WGS sequence"/>
</dbReference>